<evidence type="ECO:0000313" key="2">
    <source>
        <dbReference type="EMBL" id="MEJ8279567.1"/>
    </source>
</evidence>
<evidence type="ECO:0000313" key="3">
    <source>
        <dbReference type="Proteomes" id="UP001364211"/>
    </source>
</evidence>
<keyword evidence="1" id="KW-0472">Membrane</keyword>
<keyword evidence="1" id="KW-1133">Transmembrane helix</keyword>
<organism evidence="2 3">
    <name type="scientific">Pseudonocardia spirodelae</name>
    <dbReference type="NCBI Taxonomy" id="3133431"/>
    <lineage>
        <taxon>Bacteria</taxon>
        <taxon>Bacillati</taxon>
        <taxon>Actinomycetota</taxon>
        <taxon>Actinomycetes</taxon>
        <taxon>Pseudonocardiales</taxon>
        <taxon>Pseudonocardiaceae</taxon>
        <taxon>Pseudonocardia</taxon>
    </lineage>
</organism>
<evidence type="ECO:0000256" key="1">
    <source>
        <dbReference type="SAM" id="Phobius"/>
    </source>
</evidence>
<dbReference type="Pfam" id="PF04341">
    <property type="entry name" value="DUF485"/>
    <property type="match status" value="1"/>
</dbReference>
<dbReference type="PANTHER" id="PTHR38441">
    <property type="entry name" value="INTEGRAL MEMBRANE PROTEIN-RELATED"/>
    <property type="match status" value="1"/>
</dbReference>
<keyword evidence="3" id="KW-1185">Reference proteome</keyword>
<reference evidence="2 3" key="1">
    <citation type="submission" date="2024-03" db="EMBL/GenBank/DDBJ databases">
        <title>Draft genome sequence of Pseudonocardia sp. DW16-2.</title>
        <authorList>
            <person name="Duangmal K."/>
        </authorList>
    </citation>
    <scope>NUCLEOTIDE SEQUENCE [LARGE SCALE GENOMIC DNA]</scope>
    <source>
        <strain evidence="2 3">DW16-2</strain>
    </source>
</reference>
<protein>
    <submittedName>
        <fullName evidence="2">DUF485 domain-containing protein</fullName>
    </submittedName>
</protein>
<dbReference type="PANTHER" id="PTHR38441:SF1">
    <property type="entry name" value="MEMBRANE PROTEIN"/>
    <property type="match status" value="1"/>
</dbReference>
<feature type="transmembrane region" description="Helical" evidence="1">
    <location>
        <begin position="72"/>
        <end position="93"/>
    </location>
</feature>
<name>A0ABU8T6I9_9PSEU</name>
<comment type="caution">
    <text evidence="2">The sequence shown here is derived from an EMBL/GenBank/DDBJ whole genome shotgun (WGS) entry which is preliminary data.</text>
</comment>
<accession>A0ABU8T6I9</accession>
<proteinExistence type="predicted"/>
<sequence>MTRPLPGGPVPAAPPVRLADAVHADPRYRALRARRNRFVAVASVVFLAWYGLFVGLSAFAPSLTATPVLGSVNLGFLLGLSQFVSTLVIVGVYRRFAARELDPFVAQLREVHGGHRGARR</sequence>
<dbReference type="EMBL" id="JBBJUP010000008">
    <property type="protein sequence ID" value="MEJ8279567.1"/>
    <property type="molecule type" value="Genomic_DNA"/>
</dbReference>
<dbReference type="Proteomes" id="UP001364211">
    <property type="component" value="Unassembled WGS sequence"/>
</dbReference>
<gene>
    <name evidence="2" type="ORF">WJX68_11555</name>
</gene>
<keyword evidence="1" id="KW-0812">Transmembrane</keyword>
<dbReference type="InterPro" id="IPR007436">
    <property type="entry name" value="DUF485"/>
</dbReference>
<feature type="transmembrane region" description="Helical" evidence="1">
    <location>
        <begin position="38"/>
        <end position="60"/>
    </location>
</feature>
<dbReference type="RefSeq" id="WP_340289446.1">
    <property type="nucleotide sequence ID" value="NZ_JBBJUP010000008.1"/>
</dbReference>